<dbReference type="InterPro" id="IPR050194">
    <property type="entry name" value="Glycosyltransferase_grp1"/>
</dbReference>
<dbReference type="Gene3D" id="3.40.50.2000">
    <property type="entry name" value="Glycogen Phosphorylase B"/>
    <property type="match status" value="2"/>
</dbReference>
<dbReference type="SUPFAM" id="SSF53756">
    <property type="entry name" value="UDP-Glycosyltransferase/glycogen phosphorylase"/>
    <property type="match status" value="1"/>
</dbReference>
<comment type="caution">
    <text evidence="6">The sequence shown here is derived from an EMBL/GenBank/DDBJ whole genome shotgun (WGS) entry which is preliminary data.</text>
</comment>
<organism evidence="6 7">
    <name type="scientific">Citricoccus nitrophenolicus</name>
    <dbReference type="NCBI Taxonomy" id="863575"/>
    <lineage>
        <taxon>Bacteria</taxon>
        <taxon>Bacillati</taxon>
        <taxon>Actinomycetota</taxon>
        <taxon>Actinomycetes</taxon>
        <taxon>Micrococcales</taxon>
        <taxon>Micrococcaceae</taxon>
        <taxon>Citricoccus</taxon>
    </lineage>
</organism>
<dbReference type="PANTHER" id="PTHR45947:SF3">
    <property type="entry name" value="SULFOQUINOVOSYL TRANSFERASE SQD2"/>
    <property type="match status" value="1"/>
</dbReference>
<dbReference type="InterPro" id="IPR028098">
    <property type="entry name" value="Glyco_trans_4-like_N"/>
</dbReference>
<name>A0ABV0IEF6_9MICC</name>
<dbReference type="InterPro" id="IPR001296">
    <property type="entry name" value="Glyco_trans_1"/>
</dbReference>
<feature type="domain" description="Glycosyltransferase subfamily 4-like N-terminal" evidence="5">
    <location>
        <begin position="208"/>
        <end position="382"/>
    </location>
</feature>
<dbReference type="CDD" id="cd03794">
    <property type="entry name" value="GT4_WbuB-like"/>
    <property type="match status" value="1"/>
</dbReference>
<gene>
    <name evidence="6" type="ORF">ABDK96_02440</name>
</gene>
<keyword evidence="2" id="KW-0328">Glycosyltransferase</keyword>
<keyword evidence="3" id="KW-0808">Transferase</keyword>
<dbReference type="Pfam" id="PF00534">
    <property type="entry name" value="Glycos_transf_1"/>
    <property type="match status" value="1"/>
</dbReference>
<evidence type="ECO:0000313" key="7">
    <source>
        <dbReference type="Proteomes" id="UP001484097"/>
    </source>
</evidence>
<evidence type="ECO:0000256" key="2">
    <source>
        <dbReference type="ARBA" id="ARBA00022676"/>
    </source>
</evidence>
<evidence type="ECO:0000256" key="3">
    <source>
        <dbReference type="ARBA" id="ARBA00022679"/>
    </source>
</evidence>
<sequence length="595" mass="63883">MTPPDATRRGHTPRSVPWLRNLALTAQTVREHIVDDPVLLALQVSRRLPAAVTRPLSAALIASGRCGADVLEAIGQEIRGDRAAAWRALERPGRGTRPRTAPYRADAALGLSDDDRAESVLAGVDPAERRAAWFAASSRVAAHRGDLSGAAGLAAQHPRNRALARRAAGELAGFTGHRPRLTSTASIEPVPGRVLHVLTNSLPHTSSGYAQRSHSILRSLQQAGLDVSAVTRPGYPVQVGIPWAARRDTVDTVDYARLLPYRMGQGLSERLDQHAELLQDHVRRLGPALLHTTTHFTNGLVTRSVAESAGIPWVYEVRGQLADTWAATRGPDARTSQRYREFVAREAEVARGADLVVTLGEGMRAALVEAGVDPEKLVICPNAVGNEFLQEPPTRDEARAALGLDPGHTVIGTVSSIVDYEGLDLLVRATAALAPRHPGLRLRIAGDGVALPGLKVLARQLGIEDRCSFPGRIPRAEARLNHAALDVFVVPRKDLSVTRTVTPMKSVEASAVGRPVVASDLPALAELVQDGVTGVLFRPEDLDSLTAALQELIDDPGRARTLGASGRRWALDTRTWRGNAERYLAGYRRLGVAPA</sequence>
<feature type="domain" description="Glycosyl transferase family 1" evidence="4">
    <location>
        <begin position="395"/>
        <end position="569"/>
    </location>
</feature>
<evidence type="ECO:0000259" key="4">
    <source>
        <dbReference type="Pfam" id="PF00534"/>
    </source>
</evidence>
<keyword evidence="7" id="KW-1185">Reference proteome</keyword>
<evidence type="ECO:0000256" key="1">
    <source>
        <dbReference type="ARBA" id="ARBA00021292"/>
    </source>
</evidence>
<accession>A0ABV0IEF6</accession>
<dbReference type="Pfam" id="PF13579">
    <property type="entry name" value="Glyco_trans_4_4"/>
    <property type="match status" value="1"/>
</dbReference>
<dbReference type="Proteomes" id="UP001484097">
    <property type="component" value="Unassembled WGS sequence"/>
</dbReference>
<reference evidence="6 7" key="1">
    <citation type="submission" date="2024-05" db="EMBL/GenBank/DDBJ databases">
        <authorList>
            <person name="Yi C."/>
        </authorList>
    </citation>
    <scope>NUCLEOTIDE SEQUENCE [LARGE SCALE GENOMIC DNA]</scope>
    <source>
        <strain evidence="6 7">XS13</strain>
    </source>
</reference>
<evidence type="ECO:0000313" key="6">
    <source>
        <dbReference type="EMBL" id="MEO9246536.1"/>
    </source>
</evidence>
<dbReference type="EMBL" id="JBDXMX010000001">
    <property type="protein sequence ID" value="MEO9246536.1"/>
    <property type="molecule type" value="Genomic_DNA"/>
</dbReference>
<dbReference type="PANTHER" id="PTHR45947">
    <property type="entry name" value="SULFOQUINOVOSYL TRANSFERASE SQD2"/>
    <property type="match status" value="1"/>
</dbReference>
<dbReference type="RefSeq" id="WP_347918650.1">
    <property type="nucleotide sequence ID" value="NZ_JBDXMX010000001.1"/>
</dbReference>
<protein>
    <recommendedName>
        <fullName evidence="1">D-inositol 3-phosphate glycosyltransferase</fullName>
    </recommendedName>
</protein>
<evidence type="ECO:0000259" key="5">
    <source>
        <dbReference type="Pfam" id="PF13579"/>
    </source>
</evidence>
<proteinExistence type="predicted"/>